<dbReference type="InterPro" id="IPR008995">
    <property type="entry name" value="Mo/tungstate-bd_C_term_dom"/>
</dbReference>
<sequence>MDAMNGLEVQGLVKRYQNTLVVDDISFHVAEGEFFVLLGPSGGGKTTILRLISGLETPDAGHVFINQQDVTNASPRQRNLGMVFQDYGIYPNMNVFDNIAYGLQARKMARVEIEKRISTVAEKLGLRPFLTKTAIDLSGGEQQRVALARAMVKDADAYLFDEPLANLDPKLRYRARRDIQALHQQKRKPSIYVTHDQSEAFAMADRIAVIARGHLQQVGTPDEILHHPANLFMARFIGTPPMNVLEGRCIHGDDGYQVEVADLHLSLDPRWNQVVQQNVASVMVGLAPTAFIPEWELVDYPQVTVHRGVVEDIEPLVGENLLTVRLVDGNHLRMLYEDSGAALPAIDQVFAFGVDEERICLFDISTEEALSPQSW</sequence>
<dbReference type="InterPro" id="IPR003593">
    <property type="entry name" value="AAA+_ATPase"/>
</dbReference>
<evidence type="ECO:0000313" key="9">
    <source>
        <dbReference type="Proteomes" id="UP000287188"/>
    </source>
</evidence>
<accession>A0A402ASW1</accession>
<evidence type="ECO:0000256" key="2">
    <source>
        <dbReference type="ARBA" id="ARBA00022475"/>
    </source>
</evidence>
<keyword evidence="3" id="KW-0547">Nucleotide-binding</keyword>
<keyword evidence="9" id="KW-1185">Reference proteome</keyword>
<dbReference type="Gene3D" id="2.40.50.140">
    <property type="entry name" value="Nucleic acid-binding proteins"/>
    <property type="match status" value="1"/>
</dbReference>
<evidence type="ECO:0000256" key="3">
    <source>
        <dbReference type="ARBA" id="ARBA00022741"/>
    </source>
</evidence>
<dbReference type="InterPro" id="IPR017871">
    <property type="entry name" value="ABC_transporter-like_CS"/>
</dbReference>
<dbReference type="InterPro" id="IPR047641">
    <property type="entry name" value="ABC_transpr_MalK/UgpC-like"/>
</dbReference>
<feature type="domain" description="ABC transporter" evidence="7">
    <location>
        <begin position="7"/>
        <end position="237"/>
    </location>
</feature>
<organism evidence="8 9">
    <name type="scientific">Dictyobacter kobayashii</name>
    <dbReference type="NCBI Taxonomy" id="2014872"/>
    <lineage>
        <taxon>Bacteria</taxon>
        <taxon>Bacillati</taxon>
        <taxon>Chloroflexota</taxon>
        <taxon>Ktedonobacteria</taxon>
        <taxon>Ktedonobacterales</taxon>
        <taxon>Dictyobacteraceae</taxon>
        <taxon>Dictyobacter</taxon>
    </lineage>
</organism>
<dbReference type="EMBL" id="BIFS01000002">
    <property type="protein sequence ID" value="GCE22169.1"/>
    <property type="molecule type" value="Genomic_DNA"/>
</dbReference>
<dbReference type="FunFam" id="3.40.50.300:FF:000042">
    <property type="entry name" value="Maltose/maltodextrin ABC transporter, ATP-binding protein"/>
    <property type="match status" value="1"/>
</dbReference>
<evidence type="ECO:0000256" key="4">
    <source>
        <dbReference type="ARBA" id="ARBA00022840"/>
    </source>
</evidence>
<keyword evidence="5" id="KW-1278">Translocase</keyword>
<evidence type="ECO:0000313" key="8">
    <source>
        <dbReference type="EMBL" id="GCE22169.1"/>
    </source>
</evidence>
<dbReference type="InterPro" id="IPR003439">
    <property type="entry name" value="ABC_transporter-like_ATP-bd"/>
</dbReference>
<dbReference type="PANTHER" id="PTHR43875">
    <property type="entry name" value="MALTODEXTRIN IMPORT ATP-BINDING PROTEIN MSMX"/>
    <property type="match status" value="1"/>
</dbReference>
<dbReference type="GO" id="GO:0016887">
    <property type="term" value="F:ATP hydrolysis activity"/>
    <property type="evidence" value="ECO:0007669"/>
    <property type="project" value="InterPro"/>
</dbReference>
<keyword evidence="2" id="KW-1003">Cell membrane</keyword>
<dbReference type="CDD" id="cd03259">
    <property type="entry name" value="ABC_Carb_Solutes_like"/>
    <property type="match status" value="1"/>
</dbReference>
<gene>
    <name evidence="8" type="ORF">KDK_59690</name>
</gene>
<comment type="caution">
    <text evidence="8">The sequence shown here is derived from an EMBL/GenBank/DDBJ whole genome shotgun (WGS) entry which is preliminary data.</text>
</comment>
<dbReference type="GO" id="GO:0005524">
    <property type="term" value="F:ATP binding"/>
    <property type="evidence" value="ECO:0007669"/>
    <property type="project" value="UniProtKB-KW"/>
</dbReference>
<evidence type="ECO:0000259" key="7">
    <source>
        <dbReference type="PROSITE" id="PS50893"/>
    </source>
</evidence>
<dbReference type="InterPro" id="IPR027417">
    <property type="entry name" value="P-loop_NTPase"/>
</dbReference>
<dbReference type="Gene3D" id="2.40.50.100">
    <property type="match status" value="1"/>
</dbReference>
<evidence type="ECO:0000256" key="5">
    <source>
        <dbReference type="ARBA" id="ARBA00022967"/>
    </source>
</evidence>
<dbReference type="SMART" id="SM00382">
    <property type="entry name" value="AAA"/>
    <property type="match status" value="1"/>
</dbReference>
<dbReference type="PANTHER" id="PTHR43875:SF15">
    <property type="entry name" value="TREHALOSE IMPORT ATP-BINDING PROTEIN SUGC"/>
    <property type="match status" value="1"/>
</dbReference>
<proteinExistence type="predicted"/>
<keyword evidence="6" id="KW-0472">Membrane</keyword>
<evidence type="ECO:0000256" key="1">
    <source>
        <dbReference type="ARBA" id="ARBA00022448"/>
    </source>
</evidence>
<name>A0A402ASW1_9CHLR</name>
<dbReference type="PROSITE" id="PS50893">
    <property type="entry name" value="ABC_TRANSPORTER_2"/>
    <property type="match status" value="1"/>
</dbReference>
<reference evidence="9" key="1">
    <citation type="submission" date="2018-12" db="EMBL/GenBank/DDBJ databases">
        <title>Tengunoibacter tsumagoiensis gen. nov., sp. nov., Dictyobacter kobayashii sp. nov., D. alpinus sp. nov., and D. joshuensis sp. nov. and description of Dictyobacteraceae fam. nov. within the order Ktedonobacterales isolated from Tengu-no-mugimeshi.</title>
        <authorList>
            <person name="Wang C.M."/>
            <person name="Zheng Y."/>
            <person name="Sakai Y."/>
            <person name="Toyoda A."/>
            <person name="Minakuchi Y."/>
            <person name="Abe K."/>
            <person name="Yokota A."/>
            <person name="Yabe S."/>
        </authorList>
    </citation>
    <scope>NUCLEOTIDE SEQUENCE [LARGE SCALE GENOMIC DNA]</scope>
    <source>
        <strain evidence="9">Uno11</strain>
    </source>
</reference>
<keyword evidence="4 8" id="KW-0067">ATP-binding</keyword>
<dbReference type="Gene3D" id="3.40.50.300">
    <property type="entry name" value="P-loop containing nucleotide triphosphate hydrolases"/>
    <property type="match status" value="1"/>
</dbReference>
<dbReference type="PROSITE" id="PS00211">
    <property type="entry name" value="ABC_TRANSPORTER_1"/>
    <property type="match status" value="1"/>
</dbReference>
<dbReference type="SUPFAM" id="SSF52540">
    <property type="entry name" value="P-loop containing nucleoside triphosphate hydrolases"/>
    <property type="match status" value="1"/>
</dbReference>
<dbReference type="InterPro" id="IPR015853">
    <property type="entry name" value="ABC_transpr_FbpC"/>
</dbReference>
<dbReference type="GO" id="GO:0055052">
    <property type="term" value="C:ATP-binding cassette (ABC) transporter complex, substrate-binding subunit-containing"/>
    <property type="evidence" value="ECO:0007669"/>
    <property type="project" value="TreeGrafter"/>
</dbReference>
<dbReference type="Proteomes" id="UP000287188">
    <property type="component" value="Unassembled WGS sequence"/>
</dbReference>
<dbReference type="Pfam" id="PF00005">
    <property type="entry name" value="ABC_tran"/>
    <property type="match status" value="1"/>
</dbReference>
<dbReference type="AlphaFoldDB" id="A0A402ASW1"/>
<dbReference type="SUPFAM" id="SSF50331">
    <property type="entry name" value="MOP-like"/>
    <property type="match status" value="1"/>
</dbReference>
<dbReference type="GO" id="GO:0015408">
    <property type="term" value="F:ABC-type ferric iron transporter activity"/>
    <property type="evidence" value="ECO:0007669"/>
    <property type="project" value="InterPro"/>
</dbReference>
<evidence type="ECO:0000256" key="6">
    <source>
        <dbReference type="ARBA" id="ARBA00023136"/>
    </source>
</evidence>
<protein>
    <submittedName>
        <fullName evidence="8">ABC transporter ATP-binding protein</fullName>
    </submittedName>
</protein>
<keyword evidence="1" id="KW-0813">Transport</keyword>
<dbReference type="InterPro" id="IPR012340">
    <property type="entry name" value="NA-bd_OB-fold"/>
</dbReference>